<sequence length="198" mass="21906">MRPYAIVLMLFVSLVALLWCTPDVQNDLVEIKAPTQAELVKRGEYLVTVGVCDDCHSPKVFGPNGPEVDSTRRLSGHPREEPVPKITDPGMVKPGQWVLFGPMFTATAGEWGVSFSANLTPDDTGIGNWDYKQFEKAIREGKSKGMDGTRPLLPPMPWFNFAQMSDEDLQAIFAYLKSLPPVNNAVPNPIPPTKMFSE</sequence>
<dbReference type="HOGENOM" id="CLU_117226_2_0_10"/>
<dbReference type="PANTHER" id="PTHR35008:SF8">
    <property type="entry name" value="ALCOHOL DEHYDROGENASE CYTOCHROME C SUBUNIT"/>
    <property type="match status" value="1"/>
</dbReference>
<dbReference type="PANTHER" id="PTHR35008">
    <property type="entry name" value="BLL4482 PROTEIN-RELATED"/>
    <property type="match status" value="1"/>
</dbReference>
<accession>F4L1L8</accession>
<evidence type="ECO:0000313" key="8">
    <source>
        <dbReference type="Proteomes" id="UP000008461"/>
    </source>
</evidence>
<keyword evidence="1 4" id="KW-0349">Heme</keyword>
<dbReference type="Gene3D" id="1.10.760.10">
    <property type="entry name" value="Cytochrome c-like domain"/>
    <property type="match status" value="1"/>
</dbReference>
<feature type="compositionally biased region" description="Basic and acidic residues" evidence="5">
    <location>
        <begin position="69"/>
        <end position="83"/>
    </location>
</feature>
<evidence type="ECO:0000256" key="1">
    <source>
        <dbReference type="ARBA" id="ARBA00022617"/>
    </source>
</evidence>
<proteinExistence type="predicted"/>
<dbReference type="STRING" id="760192.Halhy_0654"/>
<dbReference type="eggNOG" id="COG2010">
    <property type="taxonomic scope" value="Bacteria"/>
</dbReference>
<evidence type="ECO:0000256" key="2">
    <source>
        <dbReference type="ARBA" id="ARBA00022723"/>
    </source>
</evidence>
<dbReference type="GO" id="GO:0020037">
    <property type="term" value="F:heme binding"/>
    <property type="evidence" value="ECO:0007669"/>
    <property type="project" value="InterPro"/>
</dbReference>
<name>F4L1L8_HALH1</name>
<organism evidence="7 8">
    <name type="scientific">Haliscomenobacter hydrossis (strain ATCC 27775 / DSM 1100 / LMG 10767 / O)</name>
    <dbReference type="NCBI Taxonomy" id="760192"/>
    <lineage>
        <taxon>Bacteria</taxon>
        <taxon>Pseudomonadati</taxon>
        <taxon>Bacteroidota</taxon>
        <taxon>Saprospiria</taxon>
        <taxon>Saprospirales</taxon>
        <taxon>Haliscomenobacteraceae</taxon>
        <taxon>Haliscomenobacter</taxon>
    </lineage>
</organism>
<evidence type="ECO:0000256" key="3">
    <source>
        <dbReference type="ARBA" id="ARBA00023004"/>
    </source>
</evidence>
<dbReference type="AlphaFoldDB" id="F4L1L8"/>
<reference evidence="7 8" key="1">
    <citation type="journal article" date="2011" name="Stand. Genomic Sci.">
        <title>Complete genome sequence of Haliscomenobacter hydrossis type strain (O).</title>
        <authorList>
            <consortium name="US DOE Joint Genome Institute (JGI-PGF)"/>
            <person name="Daligault H."/>
            <person name="Lapidus A."/>
            <person name="Zeytun A."/>
            <person name="Nolan M."/>
            <person name="Lucas S."/>
            <person name="Del Rio T.G."/>
            <person name="Tice H."/>
            <person name="Cheng J.F."/>
            <person name="Tapia R."/>
            <person name="Han C."/>
            <person name="Goodwin L."/>
            <person name="Pitluck S."/>
            <person name="Liolios K."/>
            <person name="Pagani I."/>
            <person name="Ivanova N."/>
            <person name="Huntemann M."/>
            <person name="Mavromatis K."/>
            <person name="Mikhailova N."/>
            <person name="Pati A."/>
            <person name="Chen A."/>
            <person name="Palaniappan K."/>
            <person name="Land M."/>
            <person name="Hauser L."/>
            <person name="Brambilla E.M."/>
            <person name="Rohde M."/>
            <person name="Verbarg S."/>
            <person name="Goker M."/>
            <person name="Bristow J."/>
            <person name="Eisen J.A."/>
            <person name="Markowitz V."/>
            <person name="Hugenholtz P."/>
            <person name="Kyrpides N.C."/>
            <person name="Klenk H.P."/>
            <person name="Woyke T."/>
        </authorList>
    </citation>
    <scope>NUCLEOTIDE SEQUENCE [LARGE SCALE GENOMIC DNA]</scope>
    <source>
        <strain evidence="8">ATCC 27775 / DSM 1100 / LMG 10767 / O</strain>
    </source>
</reference>
<protein>
    <recommendedName>
        <fullName evidence="6">Cytochrome c domain-containing protein</fullName>
    </recommendedName>
</protein>
<dbReference type="RefSeq" id="WP_013763126.1">
    <property type="nucleotide sequence ID" value="NC_015510.1"/>
</dbReference>
<gene>
    <name evidence="7" type="ordered locus">Halhy_0654</name>
</gene>
<dbReference type="PROSITE" id="PS51007">
    <property type="entry name" value="CYTC"/>
    <property type="match status" value="1"/>
</dbReference>
<reference key="2">
    <citation type="submission" date="2011-04" db="EMBL/GenBank/DDBJ databases">
        <title>Complete sequence of chromosome of Haliscomenobacter hydrossis DSM 1100.</title>
        <authorList>
            <consortium name="US DOE Joint Genome Institute (JGI-PGF)"/>
            <person name="Lucas S."/>
            <person name="Han J."/>
            <person name="Lapidus A."/>
            <person name="Bruce D."/>
            <person name="Goodwin L."/>
            <person name="Pitluck S."/>
            <person name="Peters L."/>
            <person name="Kyrpides N."/>
            <person name="Mavromatis K."/>
            <person name="Ivanova N."/>
            <person name="Ovchinnikova G."/>
            <person name="Pagani I."/>
            <person name="Daligault H."/>
            <person name="Detter J.C."/>
            <person name="Han C."/>
            <person name="Land M."/>
            <person name="Hauser L."/>
            <person name="Markowitz V."/>
            <person name="Cheng J.-F."/>
            <person name="Hugenholtz P."/>
            <person name="Woyke T."/>
            <person name="Wu D."/>
            <person name="Verbarg S."/>
            <person name="Frueling A."/>
            <person name="Brambilla E."/>
            <person name="Klenk H.-P."/>
            <person name="Eisen J.A."/>
        </authorList>
    </citation>
    <scope>NUCLEOTIDE SEQUENCE</scope>
    <source>
        <strain>DSM 1100</strain>
    </source>
</reference>
<dbReference type="KEGG" id="hhy:Halhy_0654"/>
<dbReference type="SUPFAM" id="SSF46626">
    <property type="entry name" value="Cytochrome c"/>
    <property type="match status" value="1"/>
</dbReference>
<dbReference type="InterPro" id="IPR009056">
    <property type="entry name" value="Cyt_c-like_dom"/>
</dbReference>
<feature type="region of interest" description="Disordered" evidence="5">
    <location>
        <begin position="62"/>
        <end position="88"/>
    </location>
</feature>
<dbReference type="InterPro" id="IPR051459">
    <property type="entry name" value="Cytochrome_c-type_DH"/>
</dbReference>
<dbReference type="InterPro" id="IPR036909">
    <property type="entry name" value="Cyt_c-like_dom_sf"/>
</dbReference>
<keyword evidence="3 4" id="KW-0408">Iron</keyword>
<dbReference type="EMBL" id="CP002691">
    <property type="protein sequence ID" value="AEE48562.1"/>
    <property type="molecule type" value="Genomic_DNA"/>
</dbReference>
<dbReference type="OrthoDB" id="9809720at2"/>
<evidence type="ECO:0000259" key="6">
    <source>
        <dbReference type="PROSITE" id="PS51007"/>
    </source>
</evidence>
<evidence type="ECO:0000313" key="7">
    <source>
        <dbReference type="EMBL" id="AEE48562.1"/>
    </source>
</evidence>
<feature type="domain" description="Cytochrome c" evidence="6">
    <location>
        <begin position="38"/>
        <end position="180"/>
    </location>
</feature>
<evidence type="ECO:0000256" key="4">
    <source>
        <dbReference type="PROSITE-ProRule" id="PRU00433"/>
    </source>
</evidence>
<evidence type="ECO:0000256" key="5">
    <source>
        <dbReference type="SAM" id="MobiDB-lite"/>
    </source>
</evidence>
<dbReference type="GO" id="GO:0046872">
    <property type="term" value="F:metal ion binding"/>
    <property type="evidence" value="ECO:0007669"/>
    <property type="project" value="UniProtKB-KW"/>
</dbReference>
<keyword evidence="2 4" id="KW-0479">Metal-binding</keyword>
<keyword evidence="8" id="KW-1185">Reference proteome</keyword>
<dbReference type="Proteomes" id="UP000008461">
    <property type="component" value="Chromosome"/>
</dbReference>
<dbReference type="GO" id="GO:0009055">
    <property type="term" value="F:electron transfer activity"/>
    <property type="evidence" value="ECO:0007669"/>
    <property type="project" value="InterPro"/>
</dbReference>
<dbReference type="Pfam" id="PF00034">
    <property type="entry name" value="Cytochrom_C"/>
    <property type="match status" value="1"/>
</dbReference>